<keyword evidence="3 5" id="KW-1133">Transmembrane helix</keyword>
<dbReference type="GO" id="GO:0016874">
    <property type="term" value="F:ligase activity"/>
    <property type="evidence" value="ECO:0007669"/>
    <property type="project" value="UniProtKB-KW"/>
</dbReference>
<dbReference type="InterPro" id="IPR051533">
    <property type="entry name" value="WaaL-like"/>
</dbReference>
<feature type="transmembrane region" description="Helical" evidence="5">
    <location>
        <begin position="356"/>
        <end position="375"/>
    </location>
</feature>
<comment type="subcellular location">
    <subcellularLocation>
        <location evidence="1">Membrane</location>
        <topology evidence="1">Multi-pass membrane protein</topology>
    </subcellularLocation>
</comment>
<evidence type="ECO:0000256" key="1">
    <source>
        <dbReference type="ARBA" id="ARBA00004141"/>
    </source>
</evidence>
<dbReference type="EMBL" id="JAMZMM010000065">
    <property type="protein sequence ID" value="MCP2728631.1"/>
    <property type="molecule type" value="Genomic_DNA"/>
</dbReference>
<feature type="transmembrane region" description="Helical" evidence="5">
    <location>
        <begin position="64"/>
        <end position="82"/>
    </location>
</feature>
<dbReference type="Pfam" id="PF04932">
    <property type="entry name" value="Wzy_C"/>
    <property type="match status" value="1"/>
</dbReference>
<sequence>MKTRTLHSLALKLEPWLIGSLLLYFLAVNTYPLIVTIMKPGSYAILGILIAWRWKRFAYVASKDIPLLLFAGMSVASVFWTASPAFTSIEFKAALRGTMLGIYLATRYDMKQQMQLWRWVLGIGAVLSMVLPLVLSDYGRNRDDLWIGIYNFKNGAAANQTLTALLFLNTALNGKRYRWLAWMLFSLAIVLLWLTEGKTAYLVFAISLCLFPLYKFAKQKDKLRVVLMLIMFVLVGSGLVIFVSNMEFIVVDTLGREMTFSGRIPIWKLMLDQLYERPWLGYGCVGFWTSDYGLYVINNSWAGGENVGIGEGSIRFNAHNGYMDMLLQYGFVGLSLYMFNIVSVLMRLVNLLNSPAIIESFWMLQSLISLLLLNFTDNLGTLGSSSLWTFYVSIAFSTAVEQMRLRRSRLAAELTTT</sequence>
<proteinExistence type="predicted"/>
<dbReference type="PANTHER" id="PTHR37422:SF17">
    <property type="entry name" value="O-ANTIGEN LIGASE"/>
    <property type="match status" value="1"/>
</dbReference>
<organism evidence="7 8">
    <name type="scientific">Limnofasciculus baicalensis BBK-W-15</name>
    <dbReference type="NCBI Taxonomy" id="2699891"/>
    <lineage>
        <taxon>Bacteria</taxon>
        <taxon>Bacillati</taxon>
        <taxon>Cyanobacteriota</taxon>
        <taxon>Cyanophyceae</taxon>
        <taxon>Coleofasciculales</taxon>
        <taxon>Coleofasciculaceae</taxon>
        <taxon>Limnofasciculus</taxon>
        <taxon>Limnofasciculus baicalensis</taxon>
    </lineage>
</organism>
<feature type="transmembrane region" description="Helical" evidence="5">
    <location>
        <begin position="229"/>
        <end position="251"/>
    </location>
</feature>
<evidence type="ECO:0000313" key="8">
    <source>
        <dbReference type="Proteomes" id="UP001204953"/>
    </source>
</evidence>
<feature type="transmembrane region" description="Helical" evidence="5">
    <location>
        <begin position="326"/>
        <end position="349"/>
    </location>
</feature>
<keyword evidence="4 5" id="KW-0472">Membrane</keyword>
<comment type="caution">
    <text evidence="7">The sequence shown here is derived from an EMBL/GenBank/DDBJ whole genome shotgun (WGS) entry which is preliminary data.</text>
</comment>
<name>A0AAE3GRJ4_9CYAN</name>
<evidence type="ECO:0000256" key="2">
    <source>
        <dbReference type="ARBA" id="ARBA00022692"/>
    </source>
</evidence>
<dbReference type="GO" id="GO:0016020">
    <property type="term" value="C:membrane"/>
    <property type="evidence" value="ECO:0007669"/>
    <property type="project" value="UniProtKB-SubCell"/>
</dbReference>
<feature type="transmembrane region" description="Helical" evidence="5">
    <location>
        <begin position="200"/>
        <end position="217"/>
    </location>
</feature>
<dbReference type="AlphaFoldDB" id="A0AAE3GRJ4"/>
<dbReference type="PANTHER" id="PTHR37422">
    <property type="entry name" value="TEICHURONIC ACID BIOSYNTHESIS PROTEIN TUAE"/>
    <property type="match status" value="1"/>
</dbReference>
<gene>
    <name evidence="7" type="ORF">NJ959_09125</name>
</gene>
<evidence type="ECO:0000256" key="3">
    <source>
        <dbReference type="ARBA" id="ARBA00022989"/>
    </source>
</evidence>
<dbReference type="RefSeq" id="WP_254011426.1">
    <property type="nucleotide sequence ID" value="NZ_JAMZMM010000065.1"/>
</dbReference>
<reference evidence="7" key="1">
    <citation type="submission" date="2022-06" db="EMBL/GenBank/DDBJ databases">
        <title>New cyanobacteria of genus Symplocastrum in benthos of Lake Baikal.</title>
        <authorList>
            <person name="Sorokovikova E."/>
            <person name="Tikhonova I."/>
            <person name="Krasnopeev A."/>
            <person name="Evseev P."/>
            <person name="Gladkikh A."/>
            <person name="Belykh O."/>
        </authorList>
    </citation>
    <scope>NUCLEOTIDE SEQUENCE</scope>
    <source>
        <strain evidence="7">BBK-W-15</strain>
    </source>
</reference>
<keyword evidence="7" id="KW-0436">Ligase</keyword>
<evidence type="ECO:0000256" key="5">
    <source>
        <dbReference type="SAM" id="Phobius"/>
    </source>
</evidence>
<feature type="transmembrane region" description="Helical" evidence="5">
    <location>
        <begin position="116"/>
        <end position="135"/>
    </location>
</feature>
<evidence type="ECO:0000256" key="4">
    <source>
        <dbReference type="ARBA" id="ARBA00023136"/>
    </source>
</evidence>
<feature type="transmembrane region" description="Helical" evidence="5">
    <location>
        <begin position="9"/>
        <end position="27"/>
    </location>
</feature>
<dbReference type="Proteomes" id="UP001204953">
    <property type="component" value="Unassembled WGS sequence"/>
</dbReference>
<protein>
    <submittedName>
        <fullName evidence="7">O-antigen ligase family protein</fullName>
    </submittedName>
</protein>
<evidence type="ECO:0000313" key="7">
    <source>
        <dbReference type="EMBL" id="MCP2728631.1"/>
    </source>
</evidence>
<accession>A0AAE3GRJ4</accession>
<feature type="domain" description="O-antigen ligase-related" evidence="6">
    <location>
        <begin position="184"/>
        <end position="338"/>
    </location>
</feature>
<keyword evidence="8" id="KW-1185">Reference proteome</keyword>
<feature type="transmembrane region" description="Helical" evidence="5">
    <location>
        <begin position="177"/>
        <end position="194"/>
    </location>
</feature>
<evidence type="ECO:0000259" key="6">
    <source>
        <dbReference type="Pfam" id="PF04932"/>
    </source>
</evidence>
<keyword evidence="2 5" id="KW-0812">Transmembrane</keyword>
<dbReference type="InterPro" id="IPR007016">
    <property type="entry name" value="O-antigen_ligase-rel_domated"/>
</dbReference>
<feature type="transmembrane region" description="Helical" evidence="5">
    <location>
        <begin position="381"/>
        <end position="400"/>
    </location>
</feature>